<protein>
    <recommendedName>
        <fullName evidence="4">Peptide methionine sulfoxide reductase MsrA</fullName>
        <shortName evidence="4">Protein-methionine-S-oxide reductase</shortName>
        <ecNumber evidence="4">1.8.4.11</ecNumber>
    </recommendedName>
    <alternativeName>
        <fullName evidence="4">Peptide-methionine (S)-S-oxide reductase</fullName>
        <shortName evidence="4">Peptide Met(O) reductase</shortName>
    </alternativeName>
</protein>
<comment type="catalytic activity">
    <reaction evidence="2 4">
        <text>L-methionyl-[protein] + [thioredoxin]-disulfide + H2O = L-methionyl-(S)-S-oxide-[protein] + [thioredoxin]-dithiol</text>
        <dbReference type="Rhea" id="RHEA:14217"/>
        <dbReference type="Rhea" id="RHEA-COMP:10698"/>
        <dbReference type="Rhea" id="RHEA-COMP:10700"/>
        <dbReference type="Rhea" id="RHEA-COMP:12313"/>
        <dbReference type="Rhea" id="RHEA-COMP:12315"/>
        <dbReference type="ChEBI" id="CHEBI:15377"/>
        <dbReference type="ChEBI" id="CHEBI:16044"/>
        <dbReference type="ChEBI" id="CHEBI:29950"/>
        <dbReference type="ChEBI" id="CHEBI:44120"/>
        <dbReference type="ChEBI" id="CHEBI:50058"/>
        <dbReference type="EC" id="1.8.4.11"/>
    </reaction>
</comment>
<proteinExistence type="inferred from homology"/>
<dbReference type="NCBIfam" id="TIGR00401">
    <property type="entry name" value="msrA"/>
    <property type="match status" value="1"/>
</dbReference>
<dbReference type="InterPro" id="IPR036509">
    <property type="entry name" value="Met_Sox_Rdtase_MsrA_sf"/>
</dbReference>
<dbReference type="Gene3D" id="3.30.1060.10">
    <property type="entry name" value="Peptide methionine sulphoxide reductase MsrA"/>
    <property type="match status" value="1"/>
</dbReference>
<sequence>MKAMTLVGLILASLCIVQPAGAAESGKGPAAPLQLATFAGGCFWCMEHPFDELKGVVSVTSGYTGGQKKNPTYEEVSAGGTGHAESVQVLYDPAKISYQKLLERYWHNVDPTVKDRQFCDVGHQYRTAIFYHNEEQRRLALTSKTALEQSRRLPGPIQTEIVPAGTFYPAEEYHQHYYKKNPLRYRYYRTSCGRDHRLKELWGDQAGR</sequence>
<comment type="catalytic activity">
    <reaction evidence="3 4">
        <text>[thioredoxin]-disulfide + L-methionine + H2O = L-methionine (S)-S-oxide + [thioredoxin]-dithiol</text>
        <dbReference type="Rhea" id="RHEA:19993"/>
        <dbReference type="Rhea" id="RHEA-COMP:10698"/>
        <dbReference type="Rhea" id="RHEA-COMP:10700"/>
        <dbReference type="ChEBI" id="CHEBI:15377"/>
        <dbReference type="ChEBI" id="CHEBI:29950"/>
        <dbReference type="ChEBI" id="CHEBI:50058"/>
        <dbReference type="ChEBI" id="CHEBI:57844"/>
        <dbReference type="ChEBI" id="CHEBI:58772"/>
        <dbReference type="EC" id="1.8.4.11"/>
    </reaction>
</comment>
<dbReference type="AlphaFoldDB" id="A0A6V8NDT5"/>
<keyword evidence="5" id="KW-0732">Signal</keyword>
<organism evidence="7 8">
    <name type="scientific">Geomonas limicola</name>
    <dbReference type="NCBI Taxonomy" id="2740186"/>
    <lineage>
        <taxon>Bacteria</taxon>
        <taxon>Pseudomonadati</taxon>
        <taxon>Thermodesulfobacteriota</taxon>
        <taxon>Desulfuromonadia</taxon>
        <taxon>Geobacterales</taxon>
        <taxon>Geobacteraceae</taxon>
        <taxon>Geomonas</taxon>
    </lineage>
</organism>
<evidence type="ECO:0000256" key="2">
    <source>
        <dbReference type="ARBA" id="ARBA00047806"/>
    </source>
</evidence>
<feature type="chain" id="PRO_5028436604" description="Peptide methionine sulfoxide reductase MsrA" evidence="5">
    <location>
        <begin position="23"/>
        <end position="208"/>
    </location>
</feature>
<dbReference type="GO" id="GO:0008113">
    <property type="term" value="F:peptide-methionine (S)-S-oxide reductase activity"/>
    <property type="evidence" value="ECO:0007669"/>
    <property type="project" value="UniProtKB-UniRule"/>
</dbReference>
<evidence type="ECO:0000313" key="7">
    <source>
        <dbReference type="EMBL" id="GFO69984.1"/>
    </source>
</evidence>
<dbReference type="HAMAP" id="MF_01401">
    <property type="entry name" value="MsrA"/>
    <property type="match status" value="1"/>
</dbReference>
<comment type="function">
    <text evidence="4">Has an important function as a repair enzyme for proteins that have been inactivated by oxidation. Catalyzes the reversible oxidation-reduction of methionine sulfoxide in proteins to methionine.</text>
</comment>
<name>A0A6V8NDT5_9BACT</name>
<comment type="caution">
    <text evidence="7">The sequence shown here is derived from an EMBL/GenBank/DDBJ whole genome shotgun (WGS) entry which is preliminary data.</text>
</comment>
<feature type="domain" description="Peptide methionine sulphoxide reductase MsrA" evidence="6">
    <location>
        <begin position="36"/>
        <end position="186"/>
    </location>
</feature>
<feature type="signal peptide" evidence="5">
    <location>
        <begin position="1"/>
        <end position="22"/>
    </location>
</feature>
<gene>
    <name evidence="7" type="primary">msrA_1</name>
    <name evidence="4" type="synonym">msrA</name>
    <name evidence="7" type="ORF">GMLC_35630</name>
</gene>
<accession>A0A6V8NDT5</accession>
<evidence type="ECO:0000259" key="6">
    <source>
        <dbReference type="Pfam" id="PF01625"/>
    </source>
</evidence>
<comment type="similarity">
    <text evidence="4">Belongs to the MsrA Met sulfoxide reductase family.</text>
</comment>
<dbReference type="Proteomes" id="UP000587586">
    <property type="component" value="Unassembled WGS sequence"/>
</dbReference>
<dbReference type="RefSeq" id="WP_183362575.1">
    <property type="nucleotide sequence ID" value="NZ_BLXZ01000008.1"/>
</dbReference>
<dbReference type="Pfam" id="PF01625">
    <property type="entry name" value="PMSR"/>
    <property type="match status" value="1"/>
</dbReference>
<dbReference type="EMBL" id="BLXZ01000008">
    <property type="protein sequence ID" value="GFO69984.1"/>
    <property type="molecule type" value="Genomic_DNA"/>
</dbReference>
<evidence type="ECO:0000256" key="4">
    <source>
        <dbReference type="HAMAP-Rule" id="MF_01401"/>
    </source>
</evidence>
<dbReference type="PANTHER" id="PTHR43774">
    <property type="entry name" value="PEPTIDE METHIONINE SULFOXIDE REDUCTASE"/>
    <property type="match status" value="1"/>
</dbReference>
<dbReference type="PANTHER" id="PTHR43774:SF1">
    <property type="entry name" value="PEPTIDE METHIONINE SULFOXIDE REDUCTASE MSRA 2"/>
    <property type="match status" value="1"/>
</dbReference>
<dbReference type="EC" id="1.8.4.11" evidence="4"/>
<reference evidence="8" key="1">
    <citation type="submission" date="2020-06" db="EMBL/GenBank/DDBJ databases">
        <title>Draft genomic sequecing of Geomonas sp. Red745.</title>
        <authorList>
            <person name="Itoh H."/>
            <person name="Xu Z.X."/>
            <person name="Ushijima N."/>
            <person name="Masuda Y."/>
            <person name="Shiratori Y."/>
            <person name="Senoo K."/>
        </authorList>
    </citation>
    <scope>NUCLEOTIDE SEQUENCE [LARGE SCALE GENOMIC DNA]</scope>
    <source>
        <strain evidence="8">Red745</strain>
    </source>
</reference>
<feature type="active site" evidence="4">
    <location>
        <position position="42"/>
    </location>
</feature>
<evidence type="ECO:0000256" key="3">
    <source>
        <dbReference type="ARBA" id="ARBA00048782"/>
    </source>
</evidence>
<evidence type="ECO:0000256" key="5">
    <source>
        <dbReference type="SAM" id="SignalP"/>
    </source>
</evidence>
<evidence type="ECO:0000313" key="8">
    <source>
        <dbReference type="Proteomes" id="UP000587586"/>
    </source>
</evidence>
<keyword evidence="1 4" id="KW-0560">Oxidoreductase</keyword>
<evidence type="ECO:0000256" key="1">
    <source>
        <dbReference type="ARBA" id="ARBA00023002"/>
    </source>
</evidence>
<dbReference type="SUPFAM" id="SSF55068">
    <property type="entry name" value="Peptide methionine sulfoxide reductase"/>
    <property type="match status" value="1"/>
</dbReference>
<keyword evidence="8" id="KW-1185">Reference proteome</keyword>
<dbReference type="InterPro" id="IPR002569">
    <property type="entry name" value="Met_Sox_Rdtase_MsrA_dom"/>
</dbReference>